<dbReference type="AlphaFoldDB" id="I1C215"/>
<dbReference type="InParanoid" id="I1C215"/>
<dbReference type="GeneID" id="93614171"/>
<reference evidence="1 2" key="1">
    <citation type="journal article" date="2009" name="PLoS Genet.">
        <title>Genomic analysis of the basal lineage fungus Rhizopus oryzae reveals a whole-genome duplication.</title>
        <authorList>
            <person name="Ma L.-J."/>
            <person name="Ibrahim A.S."/>
            <person name="Skory C."/>
            <person name="Grabherr M.G."/>
            <person name="Burger G."/>
            <person name="Butler M."/>
            <person name="Elias M."/>
            <person name="Idnurm A."/>
            <person name="Lang B.F."/>
            <person name="Sone T."/>
            <person name="Abe A."/>
            <person name="Calvo S.E."/>
            <person name="Corrochano L.M."/>
            <person name="Engels R."/>
            <person name="Fu J."/>
            <person name="Hansberg W."/>
            <person name="Kim J.-M."/>
            <person name="Kodira C.D."/>
            <person name="Koehrsen M.J."/>
            <person name="Liu B."/>
            <person name="Miranda-Saavedra D."/>
            <person name="O'Leary S."/>
            <person name="Ortiz-Castellanos L."/>
            <person name="Poulter R."/>
            <person name="Rodriguez-Romero J."/>
            <person name="Ruiz-Herrera J."/>
            <person name="Shen Y.-Q."/>
            <person name="Zeng Q."/>
            <person name="Galagan J."/>
            <person name="Birren B.W."/>
            <person name="Cuomo C.A."/>
            <person name="Wickes B.L."/>
        </authorList>
    </citation>
    <scope>NUCLEOTIDE SEQUENCE [LARGE SCALE GENOMIC DNA]</scope>
    <source>
        <strain evidence="2">RA 99-880 / ATCC MYA-4621 / FGSC 9543 / NRRL 43880</strain>
    </source>
</reference>
<proteinExistence type="predicted"/>
<sequence>MAALEYTLSFIHALSLDILKHILNLIPNWKDKNALACVNKMLWQNCQKVLYTPKIIAFEEEHICALYFKTLAHIELPSSFNNSALLAHVAQCATRLKSIRFNRSDHGVVSVKLITECCIALVGKKVVIRAPAEDEDVWDNCSRSSTSDNLKERIERIKRNFKENHYKFEEAELSQLEAESLGVPDVAVKFINQGIIYSDHNSTFATDEILAQHYEFSKYDDCAQNEVISYMPTPFFHLIPKYMHNNPYVMLFIWLGHFEFLVIGGFKGALNDNGIIPFLGPTINNTSLSFTTPDSSTSYKIIMPQTSIPFVSSNRLLRQFFKQHSLNTYAFHSHRFFYDDFMLTNPLSFSIANKDYACHVMASFILKTYASKAFLYQQFKAIQQYAQNSD</sequence>
<dbReference type="RefSeq" id="XP_067517891.1">
    <property type="nucleotide sequence ID" value="XM_067661790.1"/>
</dbReference>
<dbReference type="Proteomes" id="UP000009138">
    <property type="component" value="Unassembled WGS sequence"/>
</dbReference>
<keyword evidence="2" id="KW-1185">Reference proteome</keyword>
<name>I1C215_RHIO9</name>
<dbReference type="VEuPathDB" id="FungiDB:RO3G_07200"/>
<accession>I1C215</accession>
<evidence type="ECO:0000313" key="1">
    <source>
        <dbReference type="EMBL" id="EIE82495.1"/>
    </source>
</evidence>
<gene>
    <name evidence="1" type="ORF">RO3G_07200</name>
</gene>
<protein>
    <submittedName>
        <fullName evidence="1">Uncharacterized protein</fullName>
    </submittedName>
</protein>
<organism evidence="1 2">
    <name type="scientific">Rhizopus delemar (strain RA 99-880 / ATCC MYA-4621 / FGSC 9543 / NRRL 43880)</name>
    <name type="common">Mucormycosis agent</name>
    <name type="synonym">Rhizopus arrhizus var. delemar</name>
    <dbReference type="NCBI Taxonomy" id="246409"/>
    <lineage>
        <taxon>Eukaryota</taxon>
        <taxon>Fungi</taxon>
        <taxon>Fungi incertae sedis</taxon>
        <taxon>Mucoromycota</taxon>
        <taxon>Mucoromycotina</taxon>
        <taxon>Mucoromycetes</taxon>
        <taxon>Mucorales</taxon>
        <taxon>Mucorineae</taxon>
        <taxon>Rhizopodaceae</taxon>
        <taxon>Rhizopus</taxon>
    </lineage>
</organism>
<dbReference type="EMBL" id="CH476736">
    <property type="protein sequence ID" value="EIE82495.1"/>
    <property type="molecule type" value="Genomic_DNA"/>
</dbReference>
<evidence type="ECO:0000313" key="2">
    <source>
        <dbReference type="Proteomes" id="UP000009138"/>
    </source>
</evidence>